<protein>
    <recommendedName>
        <fullName evidence="3">LPS-assembly lipoprotein</fullName>
    </recommendedName>
</protein>
<dbReference type="OrthoDB" id="8480109at2"/>
<evidence type="ECO:0000313" key="2">
    <source>
        <dbReference type="Proteomes" id="UP000233293"/>
    </source>
</evidence>
<dbReference type="RefSeq" id="WP_101253391.1">
    <property type="nucleotide sequence ID" value="NZ_PIUM01000044.1"/>
</dbReference>
<dbReference type="Proteomes" id="UP000233293">
    <property type="component" value="Unassembled WGS sequence"/>
</dbReference>
<dbReference type="Gene3D" id="3.30.160.150">
    <property type="entry name" value="Lipoprotein like domain"/>
    <property type="match status" value="1"/>
</dbReference>
<dbReference type="EMBL" id="PIUM01000044">
    <property type="protein sequence ID" value="PKU21781.1"/>
    <property type="molecule type" value="Genomic_DNA"/>
</dbReference>
<evidence type="ECO:0000313" key="1">
    <source>
        <dbReference type="EMBL" id="PKU21781.1"/>
    </source>
</evidence>
<sequence length="188" mass="20835">MSWSEQSPTRRRAPVRCLATAVLCLGVLLLTSCGFHPLYGKDSYNAAVMSDLASVQVSPLVDREGQLIHNALLTDLNPRGESAKARYRLVVTPTISETQQALRKDDTATRNLVTYGVTYWLYEGSTRVLSGSFSQMFSYDFLEEHYANISAADDIHRRAAQSIADEIRNRLAAYFAKAAEVKAQSPAK</sequence>
<dbReference type="AlphaFoldDB" id="A0A2N3PN02"/>
<accession>A0A2N3PN02</accession>
<organism evidence="1 2">
    <name type="scientific">Telmatospirillum siberiense</name>
    <dbReference type="NCBI Taxonomy" id="382514"/>
    <lineage>
        <taxon>Bacteria</taxon>
        <taxon>Pseudomonadati</taxon>
        <taxon>Pseudomonadota</taxon>
        <taxon>Alphaproteobacteria</taxon>
        <taxon>Rhodospirillales</taxon>
        <taxon>Rhodospirillaceae</taxon>
        <taxon>Telmatospirillum</taxon>
    </lineage>
</organism>
<name>A0A2N3PN02_9PROT</name>
<gene>
    <name evidence="1" type="ORF">CWS72_25040</name>
</gene>
<dbReference type="InterPro" id="IPR007485">
    <property type="entry name" value="LPS_assembly_LptE"/>
</dbReference>
<keyword evidence="2" id="KW-1185">Reference proteome</keyword>
<dbReference type="Pfam" id="PF04390">
    <property type="entry name" value="LptE"/>
    <property type="match status" value="1"/>
</dbReference>
<dbReference type="GO" id="GO:0043165">
    <property type="term" value="P:Gram-negative-bacterium-type cell outer membrane assembly"/>
    <property type="evidence" value="ECO:0007669"/>
    <property type="project" value="InterPro"/>
</dbReference>
<evidence type="ECO:0008006" key="3">
    <source>
        <dbReference type="Google" id="ProtNLM"/>
    </source>
</evidence>
<dbReference type="GO" id="GO:0019867">
    <property type="term" value="C:outer membrane"/>
    <property type="evidence" value="ECO:0007669"/>
    <property type="project" value="InterPro"/>
</dbReference>
<comment type="caution">
    <text evidence="1">The sequence shown here is derived from an EMBL/GenBank/DDBJ whole genome shotgun (WGS) entry which is preliminary data.</text>
</comment>
<reference evidence="2" key="1">
    <citation type="submission" date="2017-12" db="EMBL/GenBank/DDBJ databases">
        <title>Draft genome sequence of Telmatospirillum siberiense 26-4b1T, an acidotolerant peatland alphaproteobacterium potentially involved in sulfur cycling.</title>
        <authorList>
            <person name="Hausmann B."/>
            <person name="Pjevac P."/>
            <person name="Schreck K."/>
            <person name="Herbold C.W."/>
            <person name="Daims H."/>
            <person name="Wagner M."/>
            <person name="Pester M."/>
            <person name="Loy A."/>
        </authorList>
    </citation>
    <scope>NUCLEOTIDE SEQUENCE [LARGE SCALE GENOMIC DNA]</scope>
    <source>
        <strain evidence="2">26-4b1</strain>
    </source>
</reference>
<proteinExistence type="predicted"/>